<organism evidence="2 3">
    <name type="scientific">Deinococcus xinjiangensis</name>
    <dbReference type="NCBI Taxonomy" id="457454"/>
    <lineage>
        <taxon>Bacteria</taxon>
        <taxon>Thermotogati</taxon>
        <taxon>Deinococcota</taxon>
        <taxon>Deinococci</taxon>
        <taxon>Deinococcales</taxon>
        <taxon>Deinococcaceae</taxon>
        <taxon>Deinococcus</taxon>
    </lineage>
</organism>
<dbReference type="RefSeq" id="WP_353540646.1">
    <property type="nucleotide sequence ID" value="NZ_BAABRN010000003.1"/>
</dbReference>
<dbReference type="PANTHER" id="PTHR12526">
    <property type="entry name" value="GLYCOSYLTRANSFERASE"/>
    <property type="match status" value="1"/>
</dbReference>
<gene>
    <name evidence="2" type="primary">mshA_1</name>
    <name evidence="2" type="ORF">Dxin01_00389</name>
</gene>
<dbReference type="Pfam" id="PF13439">
    <property type="entry name" value="Glyco_transf_4"/>
    <property type="match status" value="1"/>
</dbReference>
<dbReference type="PANTHER" id="PTHR12526:SF634">
    <property type="entry name" value="BLL3361 PROTEIN"/>
    <property type="match status" value="1"/>
</dbReference>
<evidence type="ECO:0000259" key="1">
    <source>
        <dbReference type="Pfam" id="PF13439"/>
    </source>
</evidence>
<dbReference type="Pfam" id="PF13692">
    <property type="entry name" value="Glyco_trans_1_4"/>
    <property type="match status" value="1"/>
</dbReference>
<sequence>MTQSEISVAFMTDAPRVAGSEFWLLDVLPLLRPAGIVSTVFLRDTEPLNEIAKRFEAAGVTVRRYADLGTLPDATQDFDLRILQGWTPATYHRLLPKLRAPRWVISHDQLDFHYPQPLRASYAEAYPWTKALPFRWADGVITVSEWAGDFIRRRMGVRDVKVVQNGVKTERFKPASAEERTTLRQNYGFDGFTVLVPGRFAPEKNQLAAVRAARHAPNLDFVFVGDMDSTVGQLAQMLKTRLGLQNVQFWGRRWDMPDLYRAADVLLQPTLAENQSLVTLEAMSSGLPIVTTDIPAQAELVQDGQTGLLVPTDPRLLATALRALAANPDRAQQFGENAREYVLERHTLEGTAAKVAELLRGAAEKPLSQLR</sequence>
<proteinExistence type="predicted"/>
<comment type="caution">
    <text evidence="2">The sequence shown here is derived from an EMBL/GenBank/DDBJ whole genome shotgun (WGS) entry which is preliminary data.</text>
</comment>
<dbReference type="EMBL" id="BAABRN010000003">
    <property type="protein sequence ID" value="GAA5500665.1"/>
    <property type="molecule type" value="Genomic_DNA"/>
</dbReference>
<dbReference type="SUPFAM" id="SSF53756">
    <property type="entry name" value="UDP-Glycosyltransferase/glycogen phosphorylase"/>
    <property type="match status" value="1"/>
</dbReference>
<dbReference type="Gene3D" id="3.40.50.2000">
    <property type="entry name" value="Glycogen Phosphorylase B"/>
    <property type="match status" value="2"/>
</dbReference>
<name>A0ABP9V822_9DEIO</name>
<evidence type="ECO:0000313" key="2">
    <source>
        <dbReference type="EMBL" id="GAA5500665.1"/>
    </source>
</evidence>
<feature type="domain" description="Glycosyltransferase subfamily 4-like N-terminal" evidence="1">
    <location>
        <begin position="71"/>
        <end position="171"/>
    </location>
</feature>
<dbReference type="Proteomes" id="UP001458946">
    <property type="component" value="Unassembled WGS sequence"/>
</dbReference>
<dbReference type="InterPro" id="IPR028098">
    <property type="entry name" value="Glyco_trans_4-like_N"/>
</dbReference>
<reference evidence="2 3" key="1">
    <citation type="submission" date="2024-02" db="EMBL/GenBank/DDBJ databases">
        <title>Deinococcus xinjiangensis NBRC 107630.</title>
        <authorList>
            <person name="Ichikawa N."/>
            <person name="Katano-Makiyama Y."/>
            <person name="Hidaka K."/>
        </authorList>
    </citation>
    <scope>NUCLEOTIDE SEQUENCE [LARGE SCALE GENOMIC DNA]</scope>
    <source>
        <strain evidence="2 3">NBRC 107630</strain>
    </source>
</reference>
<dbReference type="CDD" id="cd03801">
    <property type="entry name" value="GT4_PimA-like"/>
    <property type="match status" value="1"/>
</dbReference>
<keyword evidence="3" id="KW-1185">Reference proteome</keyword>
<protein>
    <submittedName>
        <fullName evidence="2">D-inositol-3-phosphate glycosyltransferase</fullName>
    </submittedName>
</protein>
<evidence type="ECO:0000313" key="3">
    <source>
        <dbReference type="Proteomes" id="UP001458946"/>
    </source>
</evidence>
<accession>A0ABP9V822</accession>